<dbReference type="Pfam" id="PF02687">
    <property type="entry name" value="FtsX"/>
    <property type="match status" value="2"/>
</dbReference>
<dbReference type="InterPro" id="IPR050250">
    <property type="entry name" value="Macrolide_Exporter_MacB"/>
</dbReference>
<feature type="domain" description="ABC3 transporter permease C-terminal" evidence="7">
    <location>
        <begin position="291"/>
        <end position="405"/>
    </location>
</feature>
<sequence>MIKNYLKAAWRSVLHHKTTSLISIVGLALGVTCFLLLATYLINELRYDRFHQFADRIVRTDMNYKAAGDAVTNSTALTPTAPVPVFKQEITEIEDGVRIYDYSGSGPASVKYKDKLFNETPMLVADEAFFKIFSFKFLAGNPATALANPQSVVITAAVAKKYFGDENPISKVLTVKGIRDMMVTGVIENIPAYSQIKFDLMGTYSMLDRSKTREWSSANDYSYLLLKPGVDYHQVERKMNAYVKGLFKNEQAEGGKNWYTLEPLTSIHLHSKVGDALEIAGNSTQVYILGMIACILLLMACINFLNLVTARSVDRAREIGVRKVMGAVKGQLFTQFMMEAALITAISIILGVATAGLSFGWFSNFAMRQIGFSTWNIAWLVVLLFGLLVLVTFLAGIYPALYMSAFKPITALSSKPRQGNTKGVSLRKSLVVVQFLVSVFFIVSTLIAGRQLQYIQQVDTGINRSHVVVINTGGMNYNDLEAFNGQVVQQPGVVQSTASYDSPVNVGGGYSITGATGKPANYALSVTAIPVERNFVPTLGLRLIAGANFTYGDEQQVRSQTNQNEPVYAFIINESAAKAMGWHPPEAIGKIIALSNRRGEVRGVTKDFNFSSLHQAIKPIVIFPDYNWFGKILIKVSDKNISQTIAGIQKRWKAFYPNKPFEFHFLDQEFDEMYSNEQQVGSILTMFTVITIFISCLGLFGLAVYMVKQRVKEIGIRKTLGASVSNILTLIAADFLKLVFIAILLASPIAWFVMNKWLQDFAYRVHVSAWLFAQAAVLTIAITLLTIGFQSIKAAIANPVKSLRSE</sequence>
<dbReference type="GO" id="GO:0022857">
    <property type="term" value="F:transmembrane transporter activity"/>
    <property type="evidence" value="ECO:0007669"/>
    <property type="project" value="TreeGrafter"/>
</dbReference>
<proteinExistence type="predicted"/>
<keyword evidence="2" id="KW-1003">Cell membrane</keyword>
<dbReference type="InterPro" id="IPR025857">
    <property type="entry name" value="MacB_PCD"/>
</dbReference>
<accession>A0A7L5E4E4</accession>
<feature type="transmembrane region" description="Helical" evidence="6">
    <location>
        <begin position="771"/>
        <end position="796"/>
    </location>
</feature>
<feature type="transmembrane region" description="Helical" evidence="6">
    <location>
        <begin position="683"/>
        <end position="707"/>
    </location>
</feature>
<keyword evidence="3 6" id="KW-0812">Transmembrane</keyword>
<feature type="domain" description="ABC3 transporter permease C-terminal" evidence="7">
    <location>
        <begin position="686"/>
        <end position="799"/>
    </location>
</feature>
<keyword evidence="4 6" id="KW-1133">Transmembrane helix</keyword>
<evidence type="ECO:0000313" key="10">
    <source>
        <dbReference type="Proteomes" id="UP000503278"/>
    </source>
</evidence>
<dbReference type="EMBL" id="CP051682">
    <property type="protein sequence ID" value="QJD98182.1"/>
    <property type="molecule type" value="Genomic_DNA"/>
</dbReference>
<dbReference type="Proteomes" id="UP000503278">
    <property type="component" value="Chromosome"/>
</dbReference>
<reference evidence="9 10" key="1">
    <citation type="submission" date="2020-04" db="EMBL/GenBank/DDBJ databases">
        <title>Genome sequencing of novel species.</title>
        <authorList>
            <person name="Heo J."/>
            <person name="Kim S.-J."/>
            <person name="Kim J.-S."/>
            <person name="Hong S.-B."/>
            <person name="Kwon S.-W."/>
        </authorList>
    </citation>
    <scope>NUCLEOTIDE SEQUENCE [LARGE SCALE GENOMIC DNA]</scope>
    <source>
        <strain evidence="9 10">F39-2</strain>
    </source>
</reference>
<keyword evidence="5 6" id="KW-0472">Membrane</keyword>
<dbReference type="PANTHER" id="PTHR30572:SF18">
    <property type="entry name" value="ABC-TYPE MACROLIDE FAMILY EXPORT SYSTEM PERMEASE COMPONENT 2"/>
    <property type="match status" value="1"/>
</dbReference>
<evidence type="ECO:0000313" key="9">
    <source>
        <dbReference type="EMBL" id="QJD98182.1"/>
    </source>
</evidence>
<protein>
    <submittedName>
        <fullName evidence="9">FtsX-like permease family protein</fullName>
    </submittedName>
</protein>
<evidence type="ECO:0000256" key="6">
    <source>
        <dbReference type="SAM" id="Phobius"/>
    </source>
</evidence>
<name>A0A7L5E4E4_9SPHI</name>
<feature type="transmembrane region" description="Helical" evidence="6">
    <location>
        <begin position="426"/>
        <end position="448"/>
    </location>
</feature>
<keyword evidence="10" id="KW-1185">Reference proteome</keyword>
<feature type="transmembrane region" description="Helical" evidence="6">
    <location>
        <begin position="286"/>
        <end position="308"/>
    </location>
</feature>
<feature type="domain" description="MacB-like periplasmic core" evidence="8">
    <location>
        <begin position="20"/>
        <end position="241"/>
    </location>
</feature>
<gene>
    <name evidence="9" type="ORF">HH214_21035</name>
</gene>
<feature type="domain" description="MacB-like periplasmic core" evidence="8">
    <location>
        <begin position="438"/>
        <end position="639"/>
    </location>
</feature>
<feature type="transmembrane region" description="Helical" evidence="6">
    <location>
        <begin position="377"/>
        <end position="405"/>
    </location>
</feature>
<dbReference type="GO" id="GO:0005886">
    <property type="term" value="C:plasma membrane"/>
    <property type="evidence" value="ECO:0007669"/>
    <property type="project" value="UniProtKB-SubCell"/>
</dbReference>
<evidence type="ECO:0000256" key="3">
    <source>
        <dbReference type="ARBA" id="ARBA00022692"/>
    </source>
</evidence>
<dbReference type="PANTHER" id="PTHR30572">
    <property type="entry name" value="MEMBRANE COMPONENT OF TRANSPORTER-RELATED"/>
    <property type="match status" value="1"/>
</dbReference>
<dbReference type="InterPro" id="IPR003838">
    <property type="entry name" value="ABC3_permease_C"/>
</dbReference>
<evidence type="ECO:0000259" key="8">
    <source>
        <dbReference type="Pfam" id="PF12704"/>
    </source>
</evidence>
<evidence type="ECO:0000256" key="4">
    <source>
        <dbReference type="ARBA" id="ARBA00022989"/>
    </source>
</evidence>
<comment type="subcellular location">
    <subcellularLocation>
        <location evidence="1">Cell membrane</location>
        <topology evidence="1">Multi-pass membrane protein</topology>
    </subcellularLocation>
</comment>
<dbReference type="Pfam" id="PF12704">
    <property type="entry name" value="MacB_PCD"/>
    <property type="match status" value="2"/>
</dbReference>
<feature type="transmembrane region" description="Helical" evidence="6">
    <location>
        <begin position="340"/>
        <end position="362"/>
    </location>
</feature>
<dbReference type="RefSeq" id="WP_169610924.1">
    <property type="nucleotide sequence ID" value="NZ_CP051682.1"/>
</dbReference>
<dbReference type="AlphaFoldDB" id="A0A7L5E4E4"/>
<evidence type="ECO:0000259" key="7">
    <source>
        <dbReference type="Pfam" id="PF02687"/>
    </source>
</evidence>
<evidence type="ECO:0000256" key="2">
    <source>
        <dbReference type="ARBA" id="ARBA00022475"/>
    </source>
</evidence>
<feature type="transmembrane region" description="Helical" evidence="6">
    <location>
        <begin position="21"/>
        <end position="42"/>
    </location>
</feature>
<dbReference type="KEGG" id="mrob:HH214_21035"/>
<evidence type="ECO:0000256" key="1">
    <source>
        <dbReference type="ARBA" id="ARBA00004651"/>
    </source>
</evidence>
<feature type="transmembrane region" description="Helical" evidence="6">
    <location>
        <begin position="727"/>
        <end position="751"/>
    </location>
</feature>
<evidence type="ECO:0000256" key="5">
    <source>
        <dbReference type="ARBA" id="ARBA00023136"/>
    </source>
</evidence>
<organism evidence="9 10">
    <name type="scientific">Mucilaginibacter robiniae</name>
    <dbReference type="NCBI Taxonomy" id="2728022"/>
    <lineage>
        <taxon>Bacteria</taxon>
        <taxon>Pseudomonadati</taxon>
        <taxon>Bacteroidota</taxon>
        <taxon>Sphingobacteriia</taxon>
        <taxon>Sphingobacteriales</taxon>
        <taxon>Sphingobacteriaceae</taxon>
        <taxon>Mucilaginibacter</taxon>
    </lineage>
</organism>